<evidence type="ECO:0000256" key="4">
    <source>
        <dbReference type="SAM" id="Phobius"/>
    </source>
</evidence>
<dbReference type="Pfam" id="PF00535">
    <property type="entry name" value="Glycos_transf_2"/>
    <property type="match status" value="1"/>
</dbReference>
<evidence type="ECO:0000256" key="1">
    <source>
        <dbReference type="ARBA" id="ARBA00006739"/>
    </source>
</evidence>
<accession>A0ABM7VFE3</accession>
<evidence type="ECO:0000256" key="2">
    <source>
        <dbReference type="ARBA" id="ARBA00022676"/>
    </source>
</evidence>
<dbReference type="Proteomes" id="UP001354989">
    <property type="component" value="Chromosome"/>
</dbReference>
<reference evidence="6 7" key="1">
    <citation type="submission" date="2021-12" db="EMBL/GenBank/DDBJ databases">
        <title>Genome sequencing of bacteria with rrn-lacking chromosome and rrn-plasmid.</title>
        <authorList>
            <person name="Anda M."/>
            <person name="Iwasaki W."/>
        </authorList>
    </citation>
    <scope>NUCLEOTIDE SEQUENCE [LARGE SCALE GENOMIC DNA]</scope>
    <source>
        <strain evidence="6 7">NBRC 101262</strain>
    </source>
</reference>
<dbReference type="PANTHER" id="PTHR43630">
    <property type="entry name" value="POLY-BETA-1,6-N-ACETYL-D-GLUCOSAMINE SYNTHASE"/>
    <property type="match status" value="1"/>
</dbReference>
<protein>
    <submittedName>
        <fullName evidence="6">Glycosyl transferase</fullName>
    </submittedName>
</protein>
<feature type="transmembrane region" description="Helical" evidence="4">
    <location>
        <begin position="6"/>
        <end position="24"/>
    </location>
</feature>
<gene>
    <name evidence="6" type="ORF">PEPS_19230</name>
</gene>
<comment type="similarity">
    <text evidence="1">Belongs to the glycosyltransferase 2 family.</text>
</comment>
<evidence type="ECO:0000259" key="5">
    <source>
        <dbReference type="Pfam" id="PF00535"/>
    </source>
</evidence>
<name>A0ABM7VFE3_9BACT</name>
<keyword evidence="7" id="KW-1185">Reference proteome</keyword>
<organism evidence="6 7">
    <name type="scientific">Persicobacter psychrovividus</name>
    <dbReference type="NCBI Taxonomy" id="387638"/>
    <lineage>
        <taxon>Bacteria</taxon>
        <taxon>Pseudomonadati</taxon>
        <taxon>Bacteroidota</taxon>
        <taxon>Cytophagia</taxon>
        <taxon>Cytophagales</taxon>
        <taxon>Persicobacteraceae</taxon>
        <taxon>Persicobacter</taxon>
    </lineage>
</organism>
<proteinExistence type="inferred from homology"/>
<evidence type="ECO:0000256" key="3">
    <source>
        <dbReference type="ARBA" id="ARBA00022679"/>
    </source>
</evidence>
<evidence type="ECO:0000313" key="7">
    <source>
        <dbReference type="Proteomes" id="UP001354989"/>
    </source>
</evidence>
<sequence length="369" mass="41865">MEMVQFFLLIIAIVYALIVLLNAFSWHRNPNFKKGFSGKVSVVVALKDEPAVIDRLMGCLLQQNYSDYEIVLVNDHSTDDTFQQLKAYQVPEANIQVLDLVEGEGKKAALAKGIAQSSGQVILCTDADCTMNADWLDLMVRPFVSAQVEMVMGPVMLQGDGRWFARFQQMEFSSLMGFTGGMSGWRKPIFCNGANLAYRKSMFDFVKGFEGIDQIPTGDDELLMRKCLKFSENSVVFQKNAQAVVLADVMPRWSAFVAQRLRWSSKWNVGKSWLEAIPAVAVFSLHALTLLFLVLGLIWPSFGETALMVLMVRFVSEGMLLAGVHYQTKRPWDMLSFVVMFILYPFYAVYFGLLSWRSSYEWKGRVYQK</sequence>
<dbReference type="SUPFAM" id="SSF53448">
    <property type="entry name" value="Nucleotide-diphospho-sugar transferases"/>
    <property type="match status" value="1"/>
</dbReference>
<keyword evidence="4" id="KW-1133">Transmembrane helix</keyword>
<dbReference type="PANTHER" id="PTHR43630:SF1">
    <property type="entry name" value="POLY-BETA-1,6-N-ACETYL-D-GLUCOSAMINE SYNTHASE"/>
    <property type="match status" value="1"/>
</dbReference>
<dbReference type="InterPro" id="IPR001173">
    <property type="entry name" value="Glyco_trans_2-like"/>
</dbReference>
<keyword evidence="3 6" id="KW-0808">Transferase</keyword>
<feature type="transmembrane region" description="Helical" evidence="4">
    <location>
        <begin position="334"/>
        <end position="353"/>
    </location>
</feature>
<dbReference type="EMBL" id="AP025292">
    <property type="protein sequence ID" value="BDC99642.1"/>
    <property type="molecule type" value="Genomic_DNA"/>
</dbReference>
<keyword evidence="4" id="KW-0812">Transmembrane</keyword>
<dbReference type="GO" id="GO:0016740">
    <property type="term" value="F:transferase activity"/>
    <property type="evidence" value="ECO:0007669"/>
    <property type="project" value="UniProtKB-KW"/>
</dbReference>
<dbReference type="Gene3D" id="3.90.550.10">
    <property type="entry name" value="Spore Coat Polysaccharide Biosynthesis Protein SpsA, Chain A"/>
    <property type="match status" value="1"/>
</dbReference>
<dbReference type="InterPro" id="IPR029044">
    <property type="entry name" value="Nucleotide-diphossugar_trans"/>
</dbReference>
<evidence type="ECO:0000313" key="6">
    <source>
        <dbReference type="EMBL" id="BDC99642.1"/>
    </source>
</evidence>
<feature type="domain" description="Glycosyltransferase 2-like" evidence="5">
    <location>
        <begin position="41"/>
        <end position="203"/>
    </location>
</feature>
<keyword evidence="2" id="KW-0328">Glycosyltransferase</keyword>
<dbReference type="RefSeq" id="WP_338396926.1">
    <property type="nucleotide sequence ID" value="NZ_AP025292.1"/>
</dbReference>
<feature type="transmembrane region" description="Helical" evidence="4">
    <location>
        <begin position="276"/>
        <end position="299"/>
    </location>
</feature>
<keyword evidence="4" id="KW-0472">Membrane</keyword>